<dbReference type="AlphaFoldDB" id="A0A564YPH3"/>
<reference evidence="1 2" key="1">
    <citation type="submission" date="2019-07" db="EMBL/GenBank/DDBJ databases">
        <authorList>
            <person name="Jastrzebski P J."/>
            <person name="Paukszto L."/>
            <person name="Jastrzebski P J."/>
        </authorList>
    </citation>
    <scope>NUCLEOTIDE SEQUENCE [LARGE SCALE GENOMIC DNA]</scope>
    <source>
        <strain evidence="1 2">WMS-il1</strain>
    </source>
</reference>
<evidence type="ECO:0000313" key="2">
    <source>
        <dbReference type="Proteomes" id="UP000321570"/>
    </source>
</evidence>
<evidence type="ECO:0000313" key="1">
    <source>
        <dbReference type="EMBL" id="VUZ49096.1"/>
    </source>
</evidence>
<dbReference type="Proteomes" id="UP000321570">
    <property type="component" value="Unassembled WGS sequence"/>
</dbReference>
<organism evidence="1 2">
    <name type="scientific">Hymenolepis diminuta</name>
    <name type="common">Rat tapeworm</name>
    <dbReference type="NCBI Taxonomy" id="6216"/>
    <lineage>
        <taxon>Eukaryota</taxon>
        <taxon>Metazoa</taxon>
        <taxon>Spiralia</taxon>
        <taxon>Lophotrochozoa</taxon>
        <taxon>Platyhelminthes</taxon>
        <taxon>Cestoda</taxon>
        <taxon>Eucestoda</taxon>
        <taxon>Cyclophyllidea</taxon>
        <taxon>Hymenolepididae</taxon>
        <taxon>Hymenolepis</taxon>
    </lineage>
</organism>
<accession>A0A564YPH3</accession>
<name>A0A564YPH3_HYMDI</name>
<evidence type="ECO:0008006" key="3">
    <source>
        <dbReference type="Google" id="ProtNLM"/>
    </source>
</evidence>
<sequence length="245" mass="28090">MLPWIDCTSTPFQLNFTEGVEQLRMRCDTPWASPNCRPVPRRVHIHAYLTNDWIPLIPLFHNSVLLTHFLLLSSVLTYGRELRLAADIINEPPHAPHALGRPYFLTQTREALYEAHEVARRRLDLAHKHQKDYYDRTAHGLSYQAGDLVTYKTMPPLSANSKFYQPWDGPFIITTILNDATCRIRRVGKNRDEGFIAHFNRLKLCVANQPACTEELEYAITPTVDNEIEITTHAKDSATSKRGVV</sequence>
<gene>
    <name evidence="1" type="ORF">WMSIL1_LOCUS8256</name>
</gene>
<protein>
    <recommendedName>
        <fullName evidence="3">Integrase catalytic domain-containing protein</fullName>
    </recommendedName>
</protein>
<keyword evidence="2" id="KW-1185">Reference proteome</keyword>
<dbReference type="EMBL" id="CABIJS010000322">
    <property type="protein sequence ID" value="VUZ49096.1"/>
    <property type="molecule type" value="Genomic_DNA"/>
</dbReference>
<proteinExistence type="predicted"/>